<dbReference type="EMBL" id="NBSK02000007">
    <property type="protein sequence ID" value="KAJ0194905.1"/>
    <property type="molecule type" value="Genomic_DNA"/>
</dbReference>
<comment type="caution">
    <text evidence="2">The sequence shown here is derived from an EMBL/GenBank/DDBJ whole genome shotgun (WGS) entry which is preliminary data.</text>
</comment>
<reference evidence="2 3" key="1">
    <citation type="journal article" date="2017" name="Nat. Commun.">
        <title>Genome assembly with in vitro proximity ligation data and whole-genome triplication in lettuce.</title>
        <authorList>
            <person name="Reyes-Chin-Wo S."/>
            <person name="Wang Z."/>
            <person name="Yang X."/>
            <person name="Kozik A."/>
            <person name="Arikit S."/>
            <person name="Song C."/>
            <person name="Xia L."/>
            <person name="Froenicke L."/>
            <person name="Lavelle D.O."/>
            <person name="Truco M.J."/>
            <person name="Xia R."/>
            <person name="Zhu S."/>
            <person name="Xu C."/>
            <person name="Xu H."/>
            <person name="Xu X."/>
            <person name="Cox K."/>
            <person name="Korf I."/>
            <person name="Meyers B.C."/>
            <person name="Michelmore R.W."/>
        </authorList>
    </citation>
    <scope>NUCLEOTIDE SEQUENCE [LARGE SCALE GENOMIC DNA]</scope>
    <source>
        <strain evidence="3">cv. Salinas</strain>
        <tissue evidence="2">Seedlings</tissue>
    </source>
</reference>
<dbReference type="AlphaFoldDB" id="A0A9R1WZG3"/>
<feature type="transmembrane region" description="Helical" evidence="1">
    <location>
        <begin position="6"/>
        <end position="25"/>
    </location>
</feature>
<sequence length="101" mass="12239">MLKKKLIALVDILIILVYYAFRVLMDKIFNKVHEQYILMQWRKNIISSNYHLSRDHFDEEDAFVTKLVNEVFFNIEYYLDIVRVDKQKLASFAEKNTTFIE</sequence>
<evidence type="ECO:0000256" key="1">
    <source>
        <dbReference type="SAM" id="Phobius"/>
    </source>
</evidence>
<keyword evidence="1" id="KW-1133">Transmembrane helix</keyword>
<protein>
    <submittedName>
        <fullName evidence="2">Uncharacterized protein</fullName>
    </submittedName>
</protein>
<evidence type="ECO:0000313" key="3">
    <source>
        <dbReference type="Proteomes" id="UP000235145"/>
    </source>
</evidence>
<evidence type="ECO:0000313" key="2">
    <source>
        <dbReference type="EMBL" id="KAJ0194905.1"/>
    </source>
</evidence>
<accession>A0A9R1WZG3</accession>
<name>A0A9R1WZG3_LACSA</name>
<keyword evidence="3" id="KW-1185">Reference proteome</keyword>
<organism evidence="2 3">
    <name type="scientific">Lactuca sativa</name>
    <name type="common">Garden lettuce</name>
    <dbReference type="NCBI Taxonomy" id="4236"/>
    <lineage>
        <taxon>Eukaryota</taxon>
        <taxon>Viridiplantae</taxon>
        <taxon>Streptophyta</taxon>
        <taxon>Embryophyta</taxon>
        <taxon>Tracheophyta</taxon>
        <taxon>Spermatophyta</taxon>
        <taxon>Magnoliopsida</taxon>
        <taxon>eudicotyledons</taxon>
        <taxon>Gunneridae</taxon>
        <taxon>Pentapetalae</taxon>
        <taxon>asterids</taxon>
        <taxon>campanulids</taxon>
        <taxon>Asterales</taxon>
        <taxon>Asteraceae</taxon>
        <taxon>Cichorioideae</taxon>
        <taxon>Cichorieae</taxon>
        <taxon>Lactucinae</taxon>
        <taxon>Lactuca</taxon>
    </lineage>
</organism>
<keyword evidence="1" id="KW-0812">Transmembrane</keyword>
<dbReference type="Proteomes" id="UP000235145">
    <property type="component" value="Unassembled WGS sequence"/>
</dbReference>
<keyword evidence="1" id="KW-0472">Membrane</keyword>
<proteinExistence type="predicted"/>
<gene>
    <name evidence="2" type="ORF">LSAT_V11C700357200</name>
</gene>